<dbReference type="HOGENOM" id="CLU_2468794_0_0_1"/>
<organism evidence="2 3">
    <name type="scientific">Botryotinia fuckeliana (strain T4)</name>
    <name type="common">Noble rot fungus</name>
    <name type="synonym">Botrytis cinerea</name>
    <dbReference type="NCBI Taxonomy" id="999810"/>
    <lineage>
        <taxon>Eukaryota</taxon>
        <taxon>Fungi</taxon>
        <taxon>Dikarya</taxon>
        <taxon>Ascomycota</taxon>
        <taxon>Pezizomycotina</taxon>
        <taxon>Leotiomycetes</taxon>
        <taxon>Helotiales</taxon>
        <taxon>Sclerotiniaceae</taxon>
        <taxon>Botrytis</taxon>
    </lineage>
</organism>
<dbReference type="Proteomes" id="UP000008177">
    <property type="component" value="Unplaced contigs"/>
</dbReference>
<evidence type="ECO:0000313" key="2">
    <source>
        <dbReference type="EMBL" id="CCD50599.1"/>
    </source>
</evidence>
<dbReference type="InParanoid" id="G2YFQ1"/>
<sequence>MPRKTTRRVKGEASGKHPDRLSCPKIWTSMGMHSADPRHSWLLLPLLVIDPSKGSKNTGNWQVTQSCCIILRGPTTTSPAHRSRTSDE</sequence>
<evidence type="ECO:0000313" key="3">
    <source>
        <dbReference type="Proteomes" id="UP000008177"/>
    </source>
</evidence>
<dbReference type="EMBL" id="FQ790327">
    <property type="protein sequence ID" value="CCD50599.1"/>
    <property type="molecule type" value="Genomic_DNA"/>
</dbReference>
<gene>
    <name evidence="2" type="ORF">BofuT4_uP024080.1</name>
</gene>
<accession>G2YFQ1</accession>
<protein>
    <submittedName>
        <fullName evidence="2">Uncharacterized protein</fullName>
    </submittedName>
</protein>
<evidence type="ECO:0000256" key="1">
    <source>
        <dbReference type="SAM" id="MobiDB-lite"/>
    </source>
</evidence>
<feature type="compositionally biased region" description="Basic and acidic residues" evidence="1">
    <location>
        <begin position="9"/>
        <end position="21"/>
    </location>
</feature>
<proteinExistence type="predicted"/>
<dbReference type="AlphaFoldDB" id="G2YFQ1"/>
<name>G2YFQ1_BOTF4</name>
<feature type="region of interest" description="Disordered" evidence="1">
    <location>
        <begin position="1"/>
        <end position="21"/>
    </location>
</feature>
<reference evidence="3" key="1">
    <citation type="journal article" date="2011" name="PLoS Genet.">
        <title>Genomic analysis of the necrotrophic fungal pathogens Sclerotinia sclerotiorum and Botrytis cinerea.</title>
        <authorList>
            <person name="Amselem J."/>
            <person name="Cuomo C.A."/>
            <person name="van Kan J.A."/>
            <person name="Viaud M."/>
            <person name="Benito E.P."/>
            <person name="Couloux A."/>
            <person name="Coutinho P.M."/>
            <person name="de Vries R.P."/>
            <person name="Dyer P.S."/>
            <person name="Fillinger S."/>
            <person name="Fournier E."/>
            <person name="Gout L."/>
            <person name="Hahn M."/>
            <person name="Kohn L."/>
            <person name="Lapalu N."/>
            <person name="Plummer K.M."/>
            <person name="Pradier J.M."/>
            <person name="Quevillon E."/>
            <person name="Sharon A."/>
            <person name="Simon A."/>
            <person name="ten Have A."/>
            <person name="Tudzynski B."/>
            <person name="Tudzynski P."/>
            <person name="Wincker P."/>
            <person name="Andrew M."/>
            <person name="Anthouard V."/>
            <person name="Beever R.E."/>
            <person name="Beffa R."/>
            <person name="Benoit I."/>
            <person name="Bouzid O."/>
            <person name="Brault B."/>
            <person name="Chen Z."/>
            <person name="Choquer M."/>
            <person name="Collemare J."/>
            <person name="Cotton P."/>
            <person name="Danchin E.G."/>
            <person name="Da Silva C."/>
            <person name="Gautier A."/>
            <person name="Giraud C."/>
            <person name="Giraud T."/>
            <person name="Gonzalez C."/>
            <person name="Grossetete S."/>
            <person name="Guldener U."/>
            <person name="Henrissat B."/>
            <person name="Howlett B.J."/>
            <person name="Kodira C."/>
            <person name="Kretschmer M."/>
            <person name="Lappartient A."/>
            <person name="Leroch M."/>
            <person name="Levis C."/>
            <person name="Mauceli E."/>
            <person name="Neuveglise C."/>
            <person name="Oeser B."/>
            <person name="Pearson M."/>
            <person name="Poulain J."/>
            <person name="Poussereau N."/>
            <person name="Quesneville H."/>
            <person name="Rascle C."/>
            <person name="Schumacher J."/>
            <person name="Segurens B."/>
            <person name="Sexton A."/>
            <person name="Silva E."/>
            <person name="Sirven C."/>
            <person name="Soanes D.M."/>
            <person name="Talbot N.J."/>
            <person name="Templeton M."/>
            <person name="Yandava C."/>
            <person name="Yarden O."/>
            <person name="Zeng Q."/>
            <person name="Rollins J.A."/>
            <person name="Lebrun M.H."/>
            <person name="Dickman M."/>
        </authorList>
    </citation>
    <scope>NUCLEOTIDE SEQUENCE [LARGE SCALE GENOMIC DNA]</scope>
    <source>
        <strain evidence="3">T4</strain>
    </source>
</reference>